<dbReference type="RefSeq" id="WP_187074411.1">
    <property type="nucleotide sequence ID" value="NZ_JACORT010000001.1"/>
</dbReference>
<keyword evidence="1" id="KW-0812">Transmembrane</keyword>
<accession>A0A923S9G5</accession>
<proteinExistence type="predicted"/>
<evidence type="ECO:0000256" key="1">
    <source>
        <dbReference type="SAM" id="Phobius"/>
    </source>
</evidence>
<dbReference type="Proteomes" id="UP000608513">
    <property type="component" value="Unassembled WGS sequence"/>
</dbReference>
<reference evidence="2" key="1">
    <citation type="submission" date="2020-08" db="EMBL/GenBank/DDBJ databases">
        <title>Ramlibacter sp. USB13 16S ribosomal RNA gene genome sequencing and assembly.</title>
        <authorList>
            <person name="Kang M."/>
        </authorList>
    </citation>
    <scope>NUCLEOTIDE SEQUENCE</scope>
    <source>
        <strain evidence="2">USB13</strain>
    </source>
</reference>
<dbReference type="Pfam" id="PF07963">
    <property type="entry name" value="N_methyl"/>
    <property type="match status" value="1"/>
</dbReference>
<evidence type="ECO:0000313" key="2">
    <source>
        <dbReference type="EMBL" id="MBC5781661.1"/>
    </source>
</evidence>
<dbReference type="GO" id="GO:0043683">
    <property type="term" value="P:type IV pilus assembly"/>
    <property type="evidence" value="ECO:0007669"/>
    <property type="project" value="InterPro"/>
</dbReference>
<dbReference type="InterPro" id="IPR012902">
    <property type="entry name" value="N_methyl_site"/>
</dbReference>
<comment type="caution">
    <text evidence="2">The sequence shown here is derived from an EMBL/GenBank/DDBJ whole genome shotgun (WGS) entry which is preliminary data.</text>
</comment>
<keyword evidence="3" id="KW-1185">Reference proteome</keyword>
<feature type="transmembrane region" description="Helical" evidence="1">
    <location>
        <begin position="12"/>
        <end position="38"/>
    </location>
</feature>
<dbReference type="EMBL" id="JACORT010000001">
    <property type="protein sequence ID" value="MBC5781661.1"/>
    <property type="molecule type" value="Genomic_DNA"/>
</dbReference>
<organism evidence="2 3">
    <name type="scientific">Ramlibacter cellulosilyticus</name>
    <dbReference type="NCBI Taxonomy" id="2764187"/>
    <lineage>
        <taxon>Bacteria</taxon>
        <taxon>Pseudomonadati</taxon>
        <taxon>Pseudomonadota</taxon>
        <taxon>Betaproteobacteria</taxon>
        <taxon>Burkholderiales</taxon>
        <taxon>Comamonadaceae</taxon>
        <taxon>Ramlibacter</taxon>
    </lineage>
</organism>
<dbReference type="Pfam" id="PF16074">
    <property type="entry name" value="PilW"/>
    <property type="match status" value="1"/>
</dbReference>
<protein>
    <submittedName>
        <fullName evidence="2">PilW family protein</fullName>
    </submittedName>
</protein>
<sequence length="343" mass="35623">MSTTPRTRRRQGGFSIIELMVGVTLGLMLVAGLALLFANSSQSSAEHEKSLRQIENGRYAVDLLTEDLSVAGYFGEAVAEGLAATVSPCSASAAVAADLEAKRAATPATLPFGVQGLTPEEAAALGCLDHHLAGTPAIVVRRLATAAVPVASMEAGHVYLQASNNPADLNATYLAATDAASLVLKDMDGTVNKVRRYVSRVYYVSSCSDCAVDTIPTLKRLELQGGGVVAAPLAEGIERIGFDYGFDTDANGVPDSWIGLNGAGASAAATAAAAKGWENAVAVRVYLVARTTEPSPAFNDARTYEIGLDGDATPVVAGPFNDAFKRRAYVTTARLNSIAGLRE</sequence>
<dbReference type="InterPro" id="IPR032092">
    <property type="entry name" value="PilW"/>
</dbReference>
<keyword evidence="1" id="KW-1133">Transmembrane helix</keyword>
<gene>
    <name evidence="2" type="ORF">H8N03_01815</name>
</gene>
<evidence type="ECO:0000313" key="3">
    <source>
        <dbReference type="Proteomes" id="UP000608513"/>
    </source>
</evidence>
<keyword evidence="1" id="KW-0472">Membrane</keyword>
<dbReference type="AlphaFoldDB" id="A0A923S9G5"/>
<name>A0A923S9G5_9BURK</name>